<accession>A6X8H3</accession>
<evidence type="ECO:0000313" key="1">
    <source>
        <dbReference type="EMBL" id="ABS17527.1"/>
    </source>
</evidence>
<proteinExistence type="predicted"/>
<reference evidence="1 2" key="1">
    <citation type="journal article" date="2011" name="J. Bacteriol.">
        <title>Genome of Ochrobactrum anthropi ATCC 49188 T, a versatile opportunistic pathogen and symbiont of several eukaryotic hosts.</title>
        <authorList>
            <person name="Chain P.S."/>
            <person name="Lang D.M."/>
            <person name="Comerci D.J."/>
            <person name="Malfatti S.A."/>
            <person name="Vergez L.M."/>
            <person name="Shin M."/>
            <person name="Ugalde R.A."/>
            <person name="Garcia E."/>
            <person name="Tolmasky M.E."/>
        </authorList>
    </citation>
    <scope>NUCLEOTIDE SEQUENCE [LARGE SCALE GENOMIC DNA]</scope>
    <source>
        <strain evidence="2">ATCC 49188 / DSM 6882 / CCUG 24695 / JCM 21032 / LMG 3331 / NBRC 15819 / NCTC 12168 / Alc 37</strain>
    </source>
</reference>
<protein>
    <submittedName>
        <fullName evidence="1">Uncharacterized protein</fullName>
    </submittedName>
</protein>
<dbReference type="HOGENOM" id="CLU_692304_0_0_5"/>
<keyword evidence="2" id="KW-1185">Reference proteome</keyword>
<sequence length="398" mass="42928">MFTIHSFCILKGQTLGRRLLMTYTIKYSFDKTTSKDTPIGTAVSNSSDYAIHVTASISDGTSDPVKGKILQFYTDPPTLIVMDSKGKSLEYDNVWGSYLISDEEGEYSFYLAAQQKTIVKTGLIVEDDPDSANDLDPPIVVFSSYVGLTTKYGPPVVHDDDGVIDLGSGTPYINIGLPSTTKDFTNFPEAMTALLVNGSQSVTGLFSTIFNDGFTVPTNMLLTEEPNQFGYIIVNGTSSAAPVTAWTKVTGAILTKPLPSPLRTLTQSPYLPAHAATVNDASKDLPVYIDIPEGNPDNIAKDDVIDLTVYINSYNQGTNQPNNKIISLAQIVVNDNDITSKKITSKIKSSDLQGCGMNASAVPGTIYIDYTLKKAKSDTVSAMPQQYYSGLINTVGPI</sequence>
<organism evidence="1 2">
    <name type="scientific">Brucella anthropi (strain ATCC 49188 / DSM 6882 / CCUG 24695 / JCM 21032 / LMG 3331 / NBRC 15819 / NCTC 12168 / Alc 37)</name>
    <name type="common">Ochrobactrum anthropi</name>
    <dbReference type="NCBI Taxonomy" id="439375"/>
    <lineage>
        <taxon>Bacteria</taxon>
        <taxon>Pseudomonadati</taxon>
        <taxon>Pseudomonadota</taxon>
        <taxon>Alphaproteobacteria</taxon>
        <taxon>Hyphomicrobiales</taxon>
        <taxon>Brucellaceae</taxon>
        <taxon>Brucella/Ochrobactrum group</taxon>
        <taxon>Brucella</taxon>
    </lineage>
</organism>
<dbReference type="KEGG" id="oan:Oant_4856"/>
<name>A6X8H3_BRUA4</name>
<dbReference type="AlphaFoldDB" id="A6X8H3"/>
<keyword evidence="1" id="KW-0614">Plasmid</keyword>
<gene>
    <name evidence="1" type="ordered locus">Oant_4856</name>
</gene>
<dbReference type="Proteomes" id="UP000002301">
    <property type="component" value="Plasmid pOANT04"/>
</dbReference>
<evidence type="ECO:0000313" key="2">
    <source>
        <dbReference type="Proteomes" id="UP000002301"/>
    </source>
</evidence>
<geneLocation type="plasmid" evidence="1 2">
    <name>pOANT04</name>
</geneLocation>
<dbReference type="EMBL" id="CP000763">
    <property type="protein sequence ID" value="ABS17527.1"/>
    <property type="molecule type" value="Genomic_DNA"/>
</dbReference>